<dbReference type="CDD" id="cd09286">
    <property type="entry name" value="NMNAT_Eukarya"/>
    <property type="match status" value="1"/>
</dbReference>
<comment type="catalytic activity">
    <reaction evidence="11">
        <text>beta-nicotinamide D-ribonucleotide + ATP + H(+) = diphosphate + NAD(+)</text>
        <dbReference type="Rhea" id="RHEA:21360"/>
        <dbReference type="ChEBI" id="CHEBI:14649"/>
        <dbReference type="ChEBI" id="CHEBI:15378"/>
        <dbReference type="ChEBI" id="CHEBI:30616"/>
        <dbReference type="ChEBI" id="CHEBI:33019"/>
        <dbReference type="ChEBI" id="CHEBI:57540"/>
        <dbReference type="EC" id="2.7.7.1"/>
    </reaction>
    <physiologicalReaction direction="left-to-right" evidence="11">
        <dbReference type="Rhea" id="RHEA:21361"/>
    </physiologicalReaction>
    <physiologicalReaction direction="right-to-left" evidence="11">
        <dbReference type="Rhea" id="RHEA:21362"/>
    </physiologicalReaction>
</comment>
<dbReference type="RefSeq" id="XP_072852056.1">
    <property type="nucleotide sequence ID" value="XM_072995955.1"/>
</dbReference>
<accession>A0ABM5G330</accession>
<proteinExistence type="inferred from homology"/>
<evidence type="ECO:0000256" key="12">
    <source>
        <dbReference type="RuleBase" id="RU362021"/>
    </source>
</evidence>
<feature type="domain" description="Cytidyltransferase-like" evidence="13">
    <location>
        <begin position="63"/>
        <end position="239"/>
    </location>
</feature>
<comment type="pathway">
    <text evidence="1 12">Cofactor biosynthesis; NAD(+) biosynthesis; NAD(+) from nicotinamide D-ribonucleotide: step 1/1.</text>
</comment>
<dbReference type="PANTHER" id="PTHR12039">
    <property type="entry name" value="NICOTINAMIDE MONONUCLEOTIDE ADENYLYLTRANSFERASE"/>
    <property type="match status" value="1"/>
</dbReference>
<evidence type="ECO:0000256" key="8">
    <source>
        <dbReference type="ARBA" id="ARBA00022840"/>
    </source>
</evidence>
<dbReference type="InterPro" id="IPR051182">
    <property type="entry name" value="Euk_NMN_adenylyltrnsfrase"/>
</dbReference>
<evidence type="ECO:0000259" key="13">
    <source>
        <dbReference type="Pfam" id="PF01467"/>
    </source>
</evidence>
<evidence type="ECO:0000313" key="14">
    <source>
        <dbReference type="Proteomes" id="UP001652642"/>
    </source>
</evidence>
<keyword evidence="6 12" id="KW-0548">Nucleotidyltransferase</keyword>
<dbReference type="InterPro" id="IPR005248">
    <property type="entry name" value="NadD/NMNAT"/>
</dbReference>
<sequence>MKRLIPLTLLACGSFNPITNMHLRLFELARDHLHQTVCQELCSWCSYANVVCRGLLLKARKYQVVGGIISPVNDNYGKQGLVTAKHRIAMARLAVETSEWIRVDPWESEQRHWSETITVLRHHYKELLKSDHIRKLPGENNKPIEKAAGPSLAPSFRVVPELKLLCGADFLKTFQVPNLWKKEDVLEIVSKFGLVCISRAGSDPAQCITESELLKRYQYNIHLVKEWVRNEISATNIRQALRKGQSVKYLVPDSVIAYIKQHDIYTEETERKNEGALLQPLKQYGAMLSPLND</sequence>
<evidence type="ECO:0000256" key="7">
    <source>
        <dbReference type="ARBA" id="ARBA00022741"/>
    </source>
</evidence>
<name>A0ABM5G330_9SAUR</name>
<dbReference type="SUPFAM" id="SSF52374">
    <property type="entry name" value="Nucleotidylyl transferase"/>
    <property type="match status" value="1"/>
</dbReference>
<dbReference type="GO" id="GO:0016779">
    <property type="term" value="F:nucleotidyltransferase activity"/>
    <property type="evidence" value="ECO:0007669"/>
    <property type="project" value="UniProtKB-KW"/>
</dbReference>
<keyword evidence="8 12" id="KW-0067">ATP-binding</keyword>
<organism evidence="14 16">
    <name type="scientific">Pogona vitticeps</name>
    <name type="common">central bearded dragon</name>
    <dbReference type="NCBI Taxonomy" id="103695"/>
    <lineage>
        <taxon>Eukaryota</taxon>
        <taxon>Metazoa</taxon>
        <taxon>Chordata</taxon>
        <taxon>Craniata</taxon>
        <taxon>Vertebrata</taxon>
        <taxon>Euteleostomi</taxon>
        <taxon>Lepidosauria</taxon>
        <taxon>Squamata</taxon>
        <taxon>Bifurcata</taxon>
        <taxon>Unidentata</taxon>
        <taxon>Episquamata</taxon>
        <taxon>Toxicofera</taxon>
        <taxon>Iguania</taxon>
        <taxon>Acrodonta</taxon>
        <taxon>Agamidae</taxon>
        <taxon>Amphibolurinae</taxon>
        <taxon>Pogona</taxon>
    </lineage>
</organism>
<keyword evidence="14" id="KW-1185">Reference proteome</keyword>
<evidence type="ECO:0000256" key="11">
    <source>
        <dbReference type="ARBA" id="ARBA00048969"/>
    </source>
</evidence>
<dbReference type="InterPro" id="IPR004821">
    <property type="entry name" value="Cyt_trans-like"/>
</dbReference>
<protein>
    <recommendedName>
        <fullName evidence="12">Nicotinamide-nucleotide adenylyltransferase</fullName>
        <ecNumber evidence="12">2.7.7.1</ecNumber>
        <ecNumber evidence="12">2.7.7.18</ecNumber>
    </recommendedName>
</protein>
<evidence type="ECO:0000256" key="2">
    <source>
        <dbReference type="ARBA" id="ARBA00005019"/>
    </source>
</evidence>
<evidence type="ECO:0000256" key="3">
    <source>
        <dbReference type="ARBA" id="ARBA00007064"/>
    </source>
</evidence>
<comment type="similarity">
    <text evidence="3 12">Belongs to the eukaryotic NMN adenylyltransferase family.</text>
</comment>
<dbReference type="InterPro" id="IPR045094">
    <property type="entry name" value="NMNAT_euk"/>
</dbReference>
<evidence type="ECO:0000256" key="1">
    <source>
        <dbReference type="ARBA" id="ARBA00004658"/>
    </source>
</evidence>
<dbReference type="Gene3D" id="3.40.50.620">
    <property type="entry name" value="HUPs"/>
    <property type="match status" value="1"/>
</dbReference>
<evidence type="ECO:0000313" key="15">
    <source>
        <dbReference type="RefSeq" id="XP_072852056.1"/>
    </source>
</evidence>
<dbReference type="PANTHER" id="PTHR12039:SF7">
    <property type="entry name" value="NICOTINAMIDE_NICOTINIC ACID MONONUCLEOTIDE ADENYLYLTRANSFERASE 3"/>
    <property type="match status" value="1"/>
</dbReference>
<gene>
    <name evidence="15 16" type="primary">NMNAT3</name>
</gene>
<comment type="pathway">
    <text evidence="2">Cofactor biosynthesis; NAD(+) biosynthesis; deamido-NAD(+) from nicotinate D-ribonucleotide: step 1/1.</text>
</comment>
<evidence type="ECO:0000256" key="9">
    <source>
        <dbReference type="ARBA" id="ARBA00023027"/>
    </source>
</evidence>
<dbReference type="EC" id="2.7.7.18" evidence="12"/>
<dbReference type="Proteomes" id="UP001652642">
    <property type="component" value="Chromosome 3"/>
</dbReference>
<feature type="domain" description="Cytidyltransferase-like" evidence="13">
    <location>
        <begin position="10"/>
        <end position="36"/>
    </location>
</feature>
<evidence type="ECO:0000256" key="4">
    <source>
        <dbReference type="ARBA" id="ARBA00022642"/>
    </source>
</evidence>
<keyword evidence="5 12" id="KW-0808">Transferase</keyword>
<dbReference type="Pfam" id="PF01467">
    <property type="entry name" value="CTP_transf_like"/>
    <property type="match status" value="2"/>
</dbReference>
<keyword evidence="7 12" id="KW-0547">Nucleotide-binding</keyword>
<comment type="catalytic activity">
    <reaction evidence="10">
        <text>nicotinate beta-D-ribonucleotide + ATP + H(+) = deamido-NAD(+) + diphosphate</text>
        <dbReference type="Rhea" id="RHEA:22860"/>
        <dbReference type="ChEBI" id="CHEBI:15378"/>
        <dbReference type="ChEBI" id="CHEBI:30616"/>
        <dbReference type="ChEBI" id="CHEBI:33019"/>
        <dbReference type="ChEBI" id="CHEBI:57502"/>
        <dbReference type="ChEBI" id="CHEBI:58437"/>
        <dbReference type="EC" id="2.7.7.18"/>
    </reaction>
    <physiologicalReaction direction="left-to-right" evidence="10">
        <dbReference type="Rhea" id="RHEA:22861"/>
    </physiologicalReaction>
    <physiologicalReaction direction="right-to-left" evidence="10">
        <dbReference type="Rhea" id="RHEA:22862"/>
    </physiologicalReaction>
</comment>
<dbReference type="InterPro" id="IPR014729">
    <property type="entry name" value="Rossmann-like_a/b/a_fold"/>
</dbReference>
<reference evidence="15 16" key="1">
    <citation type="submission" date="2025-05" db="UniProtKB">
        <authorList>
            <consortium name="RefSeq"/>
        </authorList>
    </citation>
    <scope>IDENTIFICATION</scope>
</reference>
<keyword evidence="4 12" id="KW-0662">Pyridine nucleotide biosynthesis</keyword>
<evidence type="ECO:0000256" key="5">
    <source>
        <dbReference type="ARBA" id="ARBA00022679"/>
    </source>
</evidence>
<evidence type="ECO:0000256" key="10">
    <source>
        <dbReference type="ARBA" id="ARBA00048514"/>
    </source>
</evidence>
<dbReference type="GeneID" id="110078722"/>
<evidence type="ECO:0000313" key="16">
    <source>
        <dbReference type="RefSeq" id="XP_072852057.1"/>
    </source>
</evidence>
<evidence type="ECO:0000256" key="6">
    <source>
        <dbReference type="ARBA" id="ARBA00022695"/>
    </source>
</evidence>
<keyword evidence="9 12" id="KW-0520">NAD</keyword>
<dbReference type="RefSeq" id="XP_072852057.1">
    <property type="nucleotide sequence ID" value="XM_072995956.1"/>
</dbReference>
<dbReference type="NCBIfam" id="TIGR00482">
    <property type="entry name" value="nicotinate (nicotinamide) nucleotide adenylyltransferase"/>
    <property type="match status" value="1"/>
</dbReference>
<dbReference type="EC" id="2.7.7.1" evidence="12"/>